<keyword evidence="1" id="KW-0472">Membrane</keyword>
<gene>
    <name evidence="3" type="ORF">BS47DRAFT_1367230</name>
</gene>
<feature type="transmembrane region" description="Helical" evidence="1">
    <location>
        <begin position="197"/>
        <end position="218"/>
    </location>
</feature>
<keyword evidence="1" id="KW-1133">Transmembrane helix</keyword>
<dbReference type="EMBL" id="MU129104">
    <property type="protein sequence ID" value="KAF9506673.1"/>
    <property type="molecule type" value="Genomic_DNA"/>
</dbReference>
<evidence type="ECO:0000313" key="4">
    <source>
        <dbReference type="Proteomes" id="UP000886523"/>
    </source>
</evidence>
<proteinExistence type="predicted"/>
<dbReference type="InterPro" id="IPR045339">
    <property type="entry name" value="DUF6534"/>
</dbReference>
<keyword evidence="4" id="KW-1185">Reference proteome</keyword>
<comment type="caution">
    <text evidence="3">The sequence shown here is derived from an EMBL/GenBank/DDBJ whole genome shotgun (WGS) entry which is preliminary data.</text>
</comment>
<name>A0A9P6AIY7_9AGAM</name>
<dbReference type="Proteomes" id="UP000886523">
    <property type="component" value="Unassembled WGS sequence"/>
</dbReference>
<organism evidence="3 4">
    <name type="scientific">Hydnum rufescens UP504</name>
    <dbReference type="NCBI Taxonomy" id="1448309"/>
    <lineage>
        <taxon>Eukaryota</taxon>
        <taxon>Fungi</taxon>
        <taxon>Dikarya</taxon>
        <taxon>Basidiomycota</taxon>
        <taxon>Agaricomycotina</taxon>
        <taxon>Agaricomycetes</taxon>
        <taxon>Cantharellales</taxon>
        <taxon>Hydnaceae</taxon>
        <taxon>Hydnum</taxon>
    </lineage>
</organism>
<sequence length="277" mass="30413">MTVDLHIVRGLFSGSLLSTLSISSNLKDGQDSADPTSSYYRAFPNDGRAVKLVSLYRWVITNYYNPAALKHATWEFTIFQISAAIPCINPRSIAFIIPLDLHSVLVEVLVLVQFASLHDVLPVLFPRTAGFGVATGVIVNKVLNIGVVLSGYGWVTVSWLVIQATADIVIATCMCLVLQRQRTGFQKTNSMIDRMILYTISTGLITSVLSCIILGMFLKYGLNPLSGLYSVTMLAKIRRKAGNCGNEESLYQRTRINSATEVGSYDVDMNTDVSSEQ</sequence>
<evidence type="ECO:0000256" key="1">
    <source>
        <dbReference type="SAM" id="Phobius"/>
    </source>
</evidence>
<feature type="transmembrane region" description="Helical" evidence="1">
    <location>
        <begin position="95"/>
        <end position="117"/>
    </location>
</feature>
<accession>A0A9P6AIY7</accession>
<keyword evidence="1" id="KW-0812">Transmembrane</keyword>
<feature type="domain" description="DUF6534" evidence="2">
    <location>
        <begin position="164"/>
        <end position="235"/>
    </location>
</feature>
<dbReference type="OrthoDB" id="2535105at2759"/>
<protein>
    <recommendedName>
        <fullName evidence="2">DUF6534 domain-containing protein</fullName>
    </recommendedName>
</protein>
<dbReference type="Pfam" id="PF20152">
    <property type="entry name" value="DUF6534"/>
    <property type="match status" value="1"/>
</dbReference>
<feature type="transmembrane region" description="Helical" evidence="1">
    <location>
        <begin position="158"/>
        <end position="177"/>
    </location>
</feature>
<reference evidence="3" key="1">
    <citation type="journal article" date="2020" name="Nat. Commun.">
        <title>Large-scale genome sequencing of mycorrhizal fungi provides insights into the early evolution of symbiotic traits.</title>
        <authorList>
            <person name="Miyauchi S."/>
            <person name="Kiss E."/>
            <person name="Kuo A."/>
            <person name="Drula E."/>
            <person name="Kohler A."/>
            <person name="Sanchez-Garcia M."/>
            <person name="Morin E."/>
            <person name="Andreopoulos B."/>
            <person name="Barry K.W."/>
            <person name="Bonito G."/>
            <person name="Buee M."/>
            <person name="Carver A."/>
            <person name="Chen C."/>
            <person name="Cichocki N."/>
            <person name="Clum A."/>
            <person name="Culley D."/>
            <person name="Crous P.W."/>
            <person name="Fauchery L."/>
            <person name="Girlanda M."/>
            <person name="Hayes R.D."/>
            <person name="Keri Z."/>
            <person name="LaButti K."/>
            <person name="Lipzen A."/>
            <person name="Lombard V."/>
            <person name="Magnuson J."/>
            <person name="Maillard F."/>
            <person name="Murat C."/>
            <person name="Nolan M."/>
            <person name="Ohm R.A."/>
            <person name="Pangilinan J."/>
            <person name="Pereira M.F."/>
            <person name="Perotto S."/>
            <person name="Peter M."/>
            <person name="Pfister S."/>
            <person name="Riley R."/>
            <person name="Sitrit Y."/>
            <person name="Stielow J.B."/>
            <person name="Szollosi G."/>
            <person name="Zifcakova L."/>
            <person name="Stursova M."/>
            <person name="Spatafora J.W."/>
            <person name="Tedersoo L."/>
            <person name="Vaario L.M."/>
            <person name="Yamada A."/>
            <person name="Yan M."/>
            <person name="Wang P."/>
            <person name="Xu J."/>
            <person name="Bruns T."/>
            <person name="Baldrian P."/>
            <person name="Vilgalys R."/>
            <person name="Dunand C."/>
            <person name="Henrissat B."/>
            <person name="Grigoriev I.V."/>
            <person name="Hibbett D."/>
            <person name="Nagy L.G."/>
            <person name="Martin F.M."/>
        </authorList>
    </citation>
    <scope>NUCLEOTIDE SEQUENCE</scope>
    <source>
        <strain evidence="3">UP504</strain>
    </source>
</reference>
<dbReference type="AlphaFoldDB" id="A0A9P6AIY7"/>
<evidence type="ECO:0000259" key="2">
    <source>
        <dbReference type="Pfam" id="PF20152"/>
    </source>
</evidence>
<evidence type="ECO:0000313" key="3">
    <source>
        <dbReference type="EMBL" id="KAF9506673.1"/>
    </source>
</evidence>